<dbReference type="GO" id="GO:0005840">
    <property type="term" value="C:ribosome"/>
    <property type="evidence" value="ECO:0007669"/>
    <property type="project" value="UniProtKB-KW"/>
</dbReference>
<keyword evidence="4" id="KW-0694">RNA-binding</keyword>
<dbReference type="InterPro" id="IPR013025">
    <property type="entry name" value="Ribosomal_uL23-like"/>
</dbReference>
<evidence type="ECO:0000313" key="6">
    <source>
        <dbReference type="Proteomes" id="UP000179113"/>
    </source>
</evidence>
<protein>
    <recommendedName>
        <fullName evidence="4">Large ribosomal subunit protein uL23</fullName>
    </recommendedName>
</protein>
<accession>A0A1F4WL27</accession>
<dbReference type="Proteomes" id="UP000179113">
    <property type="component" value="Unassembled WGS sequence"/>
</dbReference>
<comment type="subunit">
    <text evidence="4">Part of the 50S ribosomal subunit. Contacts protein L29, and trigger factor when it is bound to the ribosome.</text>
</comment>
<comment type="caution">
    <text evidence="5">The sequence shown here is derived from an EMBL/GenBank/DDBJ whole genome shotgun (WGS) entry which is preliminary data.</text>
</comment>
<evidence type="ECO:0000256" key="3">
    <source>
        <dbReference type="ARBA" id="ARBA00023274"/>
    </source>
</evidence>
<dbReference type="GO" id="GO:0006412">
    <property type="term" value="P:translation"/>
    <property type="evidence" value="ECO:0007669"/>
    <property type="project" value="UniProtKB-UniRule"/>
</dbReference>
<comment type="similarity">
    <text evidence="1 4">Belongs to the universal ribosomal protein uL23 family.</text>
</comment>
<proteinExistence type="inferred from homology"/>
<dbReference type="Pfam" id="PF00276">
    <property type="entry name" value="Ribosomal_L23"/>
    <property type="match status" value="1"/>
</dbReference>
<dbReference type="GO" id="GO:1990904">
    <property type="term" value="C:ribonucleoprotein complex"/>
    <property type="evidence" value="ECO:0007669"/>
    <property type="project" value="UniProtKB-KW"/>
</dbReference>
<evidence type="ECO:0000256" key="1">
    <source>
        <dbReference type="ARBA" id="ARBA00006700"/>
    </source>
</evidence>
<reference evidence="5 6" key="1">
    <citation type="journal article" date="2016" name="Nat. Commun.">
        <title>Thousands of microbial genomes shed light on interconnected biogeochemical processes in an aquifer system.</title>
        <authorList>
            <person name="Anantharaman K."/>
            <person name="Brown C.T."/>
            <person name="Hug L.A."/>
            <person name="Sharon I."/>
            <person name="Castelle C.J."/>
            <person name="Probst A.J."/>
            <person name="Thomas B.C."/>
            <person name="Singh A."/>
            <person name="Wilkins M.J."/>
            <person name="Karaoz U."/>
            <person name="Brodie E.L."/>
            <person name="Williams K.H."/>
            <person name="Hubbard S.S."/>
            <person name="Banfield J.F."/>
        </authorList>
    </citation>
    <scope>NUCLEOTIDE SEQUENCE [LARGE SCALE GENOMIC DNA]</scope>
</reference>
<evidence type="ECO:0000256" key="4">
    <source>
        <dbReference type="HAMAP-Rule" id="MF_01369"/>
    </source>
</evidence>
<keyword evidence="3 4" id="KW-0687">Ribonucleoprotein</keyword>
<evidence type="ECO:0000256" key="2">
    <source>
        <dbReference type="ARBA" id="ARBA00022980"/>
    </source>
</evidence>
<dbReference type="HAMAP" id="MF_01369_B">
    <property type="entry name" value="Ribosomal_uL23_B"/>
    <property type="match status" value="1"/>
</dbReference>
<organism evidence="5 6">
    <name type="scientific">candidate division WWE3 bacterium RIFOXYC1_FULL_39_7</name>
    <dbReference type="NCBI Taxonomy" id="1802643"/>
    <lineage>
        <taxon>Bacteria</taxon>
        <taxon>Katanobacteria</taxon>
    </lineage>
</organism>
<dbReference type="InterPro" id="IPR012678">
    <property type="entry name" value="Ribosomal_uL23/eL15/eS24_sf"/>
</dbReference>
<evidence type="ECO:0000313" key="5">
    <source>
        <dbReference type="EMBL" id="OGC70058.1"/>
    </source>
</evidence>
<keyword evidence="4" id="KW-0699">rRNA-binding</keyword>
<gene>
    <name evidence="4" type="primary">rplW</name>
    <name evidence="5" type="ORF">A2415_00475</name>
</gene>
<name>A0A1F4WL27_UNCKA</name>
<dbReference type="GO" id="GO:0003735">
    <property type="term" value="F:structural constituent of ribosome"/>
    <property type="evidence" value="ECO:0007669"/>
    <property type="project" value="InterPro"/>
</dbReference>
<dbReference type="AlphaFoldDB" id="A0A1F4WL27"/>
<keyword evidence="2 4" id="KW-0689">Ribosomal protein</keyword>
<dbReference type="GO" id="GO:0019843">
    <property type="term" value="F:rRNA binding"/>
    <property type="evidence" value="ECO:0007669"/>
    <property type="project" value="UniProtKB-UniRule"/>
</dbReference>
<dbReference type="InterPro" id="IPR012677">
    <property type="entry name" value="Nucleotide-bd_a/b_plait_sf"/>
</dbReference>
<dbReference type="SUPFAM" id="SSF54189">
    <property type="entry name" value="Ribosomal proteins S24e, L23 and L15e"/>
    <property type="match status" value="1"/>
</dbReference>
<comment type="function">
    <text evidence="4">One of the early assembly proteins it binds 23S rRNA. One of the proteins that surrounds the polypeptide exit tunnel on the outside of the ribosome. Forms the main docking site for trigger factor binding to the ribosome.</text>
</comment>
<sequence>MRLNESILKPVLTEKTMGFAESNKYVFEVGMDVSKGQVVDELKKLFNVDAIDARSSILPGKKMRKGKTAQFMKSPKRKRVIVTLKDGQSLDIVPKEN</sequence>
<dbReference type="Gene3D" id="3.30.70.330">
    <property type="match status" value="1"/>
</dbReference>
<dbReference type="EMBL" id="MEWA01000010">
    <property type="protein sequence ID" value="OGC70058.1"/>
    <property type="molecule type" value="Genomic_DNA"/>
</dbReference>